<protein>
    <submittedName>
        <fullName evidence="1">Uncharacterized protein</fullName>
    </submittedName>
</protein>
<proteinExistence type="predicted"/>
<accession>A0A3E0DVC9</accession>
<gene>
    <name evidence="1" type="ORF">C8P67_1352</name>
</gene>
<dbReference type="Proteomes" id="UP000257136">
    <property type="component" value="Unassembled WGS sequence"/>
</dbReference>
<evidence type="ECO:0000313" key="2">
    <source>
        <dbReference type="Proteomes" id="UP000257136"/>
    </source>
</evidence>
<comment type="caution">
    <text evidence="1">The sequence shown here is derived from an EMBL/GenBank/DDBJ whole genome shotgun (WGS) entry which is preliminary data.</text>
</comment>
<dbReference type="EMBL" id="QUNI01000035">
    <property type="protein sequence ID" value="REG88547.1"/>
    <property type="molecule type" value="Genomic_DNA"/>
</dbReference>
<dbReference type="AlphaFoldDB" id="A0A3E0DVC9"/>
<dbReference type="RefSeq" id="WP_115815301.1">
    <property type="nucleotide sequence ID" value="NZ_QUNI01000035.1"/>
</dbReference>
<sequence length="174" mass="20612">MRKIKYLLLLILINYSCSPKFKSIDKKVLKIEKRINKKSLSGTMCWDCSKDVDATIVYIMNDKNEVKKINIEIDGKENFIEYNRKCQIYLENNIPIFITEVVKGEHTVYFTGFDKVNKKNVNQMDSDFSINIQVYIENWERFEVNVIGGNKYDLKSKEEYEKIVNEVLKQETKK</sequence>
<name>A0A3E0DVC9_9FLAO</name>
<reference evidence="1 2" key="1">
    <citation type="submission" date="2018-08" db="EMBL/GenBank/DDBJ databases">
        <title>Genomic Encyclopedia of Archaeal and Bacterial Type Strains, Phase II (KMG-II): from individual species to whole genera.</title>
        <authorList>
            <person name="Goeker M."/>
        </authorList>
    </citation>
    <scope>NUCLEOTIDE SEQUENCE [LARGE SCALE GENOMIC DNA]</scope>
    <source>
        <strain evidence="1 2">DSM 100880</strain>
    </source>
</reference>
<evidence type="ECO:0000313" key="1">
    <source>
        <dbReference type="EMBL" id="REG88547.1"/>
    </source>
</evidence>
<dbReference type="OrthoDB" id="9915127at2"/>
<keyword evidence="2" id="KW-1185">Reference proteome</keyword>
<organism evidence="1 2">
    <name type="scientific">Flavobacterium aquicola</name>
    <dbReference type="NCBI Taxonomy" id="1682742"/>
    <lineage>
        <taxon>Bacteria</taxon>
        <taxon>Pseudomonadati</taxon>
        <taxon>Bacteroidota</taxon>
        <taxon>Flavobacteriia</taxon>
        <taxon>Flavobacteriales</taxon>
        <taxon>Flavobacteriaceae</taxon>
        <taxon>Flavobacterium</taxon>
    </lineage>
</organism>